<name>A0A1S1MCG1_MYCCH</name>
<sequence>MYGRLIFHRLGGLCVAAAAAGALMAVGTPRADAGPKNHGNADVVITSLKARGDKVVINRRGSAPLSECVATSVREGRSEYRWQRIRVADPTSPLVQVLDYRVMHVSVECWPQLDSDQVTYPMRVC</sequence>
<evidence type="ECO:0000313" key="2">
    <source>
        <dbReference type="EMBL" id="OHU80507.1"/>
    </source>
</evidence>
<organism evidence="2 3">
    <name type="scientific">Mycobacteroides chelonae</name>
    <name type="common">Mycobacterium chelonae</name>
    <dbReference type="NCBI Taxonomy" id="1774"/>
    <lineage>
        <taxon>Bacteria</taxon>
        <taxon>Bacillati</taxon>
        <taxon>Actinomycetota</taxon>
        <taxon>Actinomycetes</taxon>
        <taxon>Mycobacteriales</taxon>
        <taxon>Mycobacteriaceae</taxon>
        <taxon>Mycobacteroides</taxon>
    </lineage>
</organism>
<dbReference type="AlphaFoldDB" id="A0A1S1MCG1"/>
<evidence type="ECO:0000313" key="3">
    <source>
        <dbReference type="Proteomes" id="UP000179441"/>
    </source>
</evidence>
<evidence type="ECO:0000256" key="1">
    <source>
        <dbReference type="SAM" id="SignalP"/>
    </source>
</evidence>
<keyword evidence="3" id="KW-1185">Reference proteome</keyword>
<dbReference type="Proteomes" id="UP000179441">
    <property type="component" value="Unassembled WGS sequence"/>
</dbReference>
<feature type="chain" id="PRO_5039091343" description="Secreted protein" evidence="1">
    <location>
        <begin position="34"/>
        <end position="125"/>
    </location>
</feature>
<keyword evidence="1" id="KW-0732">Signal</keyword>
<proteinExistence type="predicted"/>
<feature type="signal peptide" evidence="1">
    <location>
        <begin position="1"/>
        <end position="33"/>
    </location>
</feature>
<comment type="caution">
    <text evidence="2">The sequence shown here is derived from an EMBL/GenBank/DDBJ whole genome shotgun (WGS) entry which is preliminary data.</text>
</comment>
<gene>
    <name evidence="2" type="ORF">BKG84_05460</name>
</gene>
<protein>
    <recommendedName>
        <fullName evidence="4">Secreted protein</fullName>
    </recommendedName>
</protein>
<evidence type="ECO:0008006" key="4">
    <source>
        <dbReference type="Google" id="ProtNLM"/>
    </source>
</evidence>
<dbReference type="EMBL" id="MLIS01000001">
    <property type="protein sequence ID" value="OHU80507.1"/>
    <property type="molecule type" value="Genomic_DNA"/>
</dbReference>
<reference evidence="2 3" key="1">
    <citation type="submission" date="2016-10" db="EMBL/GenBank/DDBJ databases">
        <title>Evaluation of Human, Veterinary and Environmental Mycobacterium chelonae Isolates by Core Genome Phylogenomic Analysis, Targeted Gene Comparison, and Anti-microbial Susceptibility Patterns: A Tale of Mistaken Identities.</title>
        <authorList>
            <person name="Fogelson S.B."/>
            <person name="Camus A.C."/>
            <person name="Lorenz W."/>
            <person name="Vasireddy R."/>
            <person name="Vasireddy S."/>
            <person name="Smith T."/>
            <person name="Brown-Elliott B.A."/>
            <person name="Wallace R.J.Jr."/>
            <person name="Hasan N.A."/>
            <person name="Reischl U."/>
            <person name="Sanchez S."/>
        </authorList>
    </citation>
    <scope>NUCLEOTIDE SEQUENCE [LARGE SCALE GENOMIC DNA]</scope>
    <source>
        <strain evidence="2 3">15518</strain>
    </source>
</reference>
<accession>A0A1S1MCG1</accession>